<feature type="domain" description="Disease resistance R13L4/SHOC-2-like LRR" evidence="3">
    <location>
        <begin position="92"/>
        <end position="204"/>
    </location>
</feature>
<accession>A0AAD9PWL8</accession>
<dbReference type="AlphaFoldDB" id="A0AAD9PWL8"/>
<evidence type="ECO:0000256" key="1">
    <source>
        <dbReference type="ARBA" id="ARBA00022614"/>
    </source>
</evidence>
<dbReference type="Pfam" id="PF23598">
    <property type="entry name" value="LRR_14"/>
    <property type="match status" value="1"/>
</dbReference>
<dbReference type="GO" id="GO:0005737">
    <property type="term" value="C:cytoplasm"/>
    <property type="evidence" value="ECO:0007669"/>
    <property type="project" value="TreeGrafter"/>
</dbReference>
<dbReference type="InterPro" id="IPR025875">
    <property type="entry name" value="Leu-rich_rpt_4"/>
</dbReference>
<proteinExistence type="predicted"/>
<evidence type="ECO:0000313" key="5">
    <source>
        <dbReference type="Proteomes" id="UP001249851"/>
    </source>
</evidence>
<keyword evidence="5" id="KW-1185">Reference proteome</keyword>
<dbReference type="PROSITE" id="PS51450">
    <property type="entry name" value="LRR"/>
    <property type="match status" value="2"/>
</dbReference>
<keyword evidence="2" id="KW-0677">Repeat</keyword>
<dbReference type="Pfam" id="PF12799">
    <property type="entry name" value="LRR_4"/>
    <property type="match status" value="1"/>
</dbReference>
<evidence type="ECO:0000313" key="4">
    <source>
        <dbReference type="EMBL" id="KAK2550000.1"/>
    </source>
</evidence>
<dbReference type="SMART" id="SM00364">
    <property type="entry name" value="LRR_BAC"/>
    <property type="match status" value="6"/>
</dbReference>
<reference evidence="4" key="1">
    <citation type="journal article" date="2023" name="G3 (Bethesda)">
        <title>Whole genome assembly and annotation of the endangered Caribbean coral Acropora cervicornis.</title>
        <authorList>
            <person name="Selwyn J.D."/>
            <person name="Vollmer S.V."/>
        </authorList>
    </citation>
    <scope>NUCLEOTIDE SEQUENCE</scope>
    <source>
        <strain evidence="4">K2</strain>
    </source>
</reference>
<dbReference type="Gene3D" id="3.80.10.10">
    <property type="entry name" value="Ribonuclease Inhibitor"/>
    <property type="match status" value="2"/>
</dbReference>
<dbReference type="InterPro" id="IPR003591">
    <property type="entry name" value="Leu-rich_rpt_typical-subtyp"/>
</dbReference>
<dbReference type="SUPFAM" id="SSF52058">
    <property type="entry name" value="L domain-like"/>
    <property type="match status" value="1"/>
</dbReference>
<protein>
    <submittedName>
        <fullName evidence="4">Leucine-rich repeat-containing protein 69</fullName>
    </submittedName>
</protein>
<sequence length="325" mass="36690">MADKILLNATKGKPKSLNLCNKGLKHVPALIGNITTLKAVDLKNNALIGLPEEFSSLKQLESLNIGNNKLEDFPEVLGFLSGLQRLHLFNNQLNNLSSSVLSKLVSLQFLSVDHNHLSSVPTEICHLINLTELHLADNQISSLPEDMAFLRNLTKLYVHKNFIEELPEGLAKCTQLRVLDVSANRLRIFPAELANLPLKELYCEENNLLQHIPVHSQQEDEVLTLKEISARLVLKELKNGRSFVRRSIRHFPKLQDMLQYSTDCVVCGQSFLNTWLECVHFVDARKVLRTKTRPGIIPVRGLLCSYKCFNTEGHDYFGIAYVGDT</sequence>
<comment type="caution">
    <text evidence="4">The sequence shown here is derived from an EMBL/GenBank/DDBJ whole genome shotgun (WGS) entry which is preliminary data.</text>
</comment>
<organism evidence="4 5">
    <name type="scientific">Acropora cervicornis</name>
    <name type="common">Staghorn coral</name>
    <dbReference type="NCBI Taxonomy" id="6130"/>
    <lineage>
        <taxon>Eukaryota</taxon>
        <taxon>Metazoa</taxon>
        <taxon>Cnidaria</taxon>
        <taxon>Anthozoa</taxon>
        <taxon>Hexacorallia</taxon>
        <taxon>Scleractinia</taxon>
        <taxon>Astrocoeniina</taxon>
        <taxon>Acroporidae</taxon>
        <taxon>Acropora</taxon>
    </lineage>
</organism>
<dbReference type="PANTHER" id="PTHR48051">
    <property type="match status" value="1"/>
</dbReference>
<dbReference type="InterPro" id="IPR050216">
    <property type="entry name" value="LRR_domain-containing"/>
</dbReference>
<reference evidence="4" key="2">
    <citation type="journal article" date="2023" name="Science">
        <title>Genomic signatures of disease resistance in endangered staghorn corals.</title>
        <authorList>
            <person name="Vollmer S.V."/>
            <person name="Selwyn J.D."/>
            <person name="Despard B.A."/>
            <person name="Roesel C.L."/>
        </authorList>
    </citation>
    <scope>NUCLEOTIDE SEQUENCE</scope>
    <source>
        <strain evidence="4">K2</strain>
    </source>
</reference>
<keyword evidence="1" id="KW-0433">Leucine-rich repeat</keyword>
<dbReference type="PANTHER" id="PTHR48051:SF1">
    <property type="entry name" value="RAS SUPPRESSOR PROTEIN 1"/>
    <property type="match status" value="1"/>
</dbReference>
<gene>
    <name evidence="4" type="ORF">P5673_029454</name>
</gene>
<dbReference type="InterPro" id="IPR001611">
    <property type="entry name" value="Leu-rich_rpt"/>
</dbReference>
<name>A0AAD9PWL8_ACRCE</name>
<evidence type="ECO:0000256" key="2">
    <source>
        <dbReference type="ARBA" id="ARBA00022737"/>
    </source>
</evidence>
<dbReference type="EMBL" id="JARQWQ010000117">
    <property type="protein sequence ID" value="KAK2550000.1"/>
    <property type="molecule type" value="Genomic_DNA"/>
</dbReference>
<dbReference type="InterPro" id="IPR055414">
    <property type="entry name" value="LRR_R13L4/SHOC2-like"/>
</dbReference>
<dbReference type="InterPro" id="IPR032675">
    <property type="entry name" value="LRR_dom_sf"/>
</dbReference>
<evidence type="ECO:0000259" key="3">
    <source>
        <dbReference type="Pfam" id="PF23598"/>
    </source>
</evidence>
<dbReference type="Proteomes" id="UP001249851">
    <property type="component" value="Unassembled WGS sequence"/>
</dbReference>
<dbReference type="SMART" id="SM00369">
    <property type="entry name" value="LRR_TYP"/>
    <property type="match status" value="6"/>
</dbReference>